<dbReference type="Pfam" id="PF01551">
    <property type="entry name" value="Peptidase_M23"/>
    <property type="match status" value="1"/>
</dbReference>
<protein>
    <recommendedName>
        <fullName evidence="3">M23ase beta-sheet core domain-containing protein</fullName>
    </recommendedName>
</protein>
<feature type="domain" description="M23ase beta-sheet core" evidence="3">
    <location>
        <begin position="62"/>
        <end position="153"/>
    </location>
</feature>
<dbReference type="PANTHER" id="PTHR21666:SF289">
    <property type="entry name" value="L-ALA--D-GLU ENDOPEPTIDASE"/>
    <property type="match status" value="1"/>
</dbReference>
<dbReference type="AlphaFoldDB" id="K0YR65"/>
<reference evidence="4 5" key="1">
    <citation type="submission" date="2012-07" db="EMBL/GenBank/DDBJ databases">
        <title>The Genome Sequence of Actinomyces turicensis ACS-279-V-COL4.</title>
        <authorList>
            <consortium name="The Broad Institute Genome Sequencing Platform"/>
            <person name="Earl A."/>
            <person name="Ward D."/>
            <person name="Feldgarden M."/>
            <person name="Gevers D."/>
            <person name="Saerens B."/>
            <person name="Vaneechoutte M."/>
            <person name="Walker B."/>
            <person name="Young S.K."/>
            <person name="Zeng Q."/>
            <person name="Gargeya S."/>
            <person name="Fitzgerald M."/>
            <person name="Haas B."/>
            <person name="Abouelleil A."/>
            <person name="Alvarado L."/>
            <person name="Arachchi H.M."/>
            <person name="Berlin A."/>
            <person name="Chapman S.B."/>
            <person name="Goldberg J."/>
            <person name="Griggs A."/>
            <person name="Gujja S."/>
            <person name="Hansen M."/>
            <person name="Howarth C."/>
            <person name="Imamovic A."/>
            <person name="Larimer J."/>
            <person name="McCowen C."/>
            <person name="Montmayeur A."/>
            <person name="Murphy C."/>
            <person name="Neiman D."/>
            <person name="Pearson M."/>
            <person name="Priest M."/>
            <person name="Roberts A."/>
            <person name="Saif S."/>
            <person name="Shea T."/>
            <person name="Sisk P."/>
            <person name="Sykes S."/>
            <person name="Wortman J."/>
            <person name="Nusbaum C."/>
            <person name="Birren B."/>
        </authorList>
    </citation>
    <scope>NUCLEOTIDE SEQUENCE [LARGE SCALE GENOMIC DNA]</scope>
    <source>
        <strain evidence="4 5">ACS-279-V-Col4</strain>
    </source>
</reference>
<dbReference type="PANTHER" id="PTHR21666">
    <property type="entry name" value="PEPTIDASE-RELATED"/>
    <property type="match status" value="1"/>
</dbReference>
<dbReference type="eggNOG" id="COG0739">
    <property type="taxonomic scope" value="Bacteria"/>
</dbReference>
<evidence type="ECO:0000313" key="5">
    <source>
        <dbReference type="Proteomes" id="UP000003994"/>
    </source>
</evidence>
<dbReference type="RefSeq" id="WP_006681172.1">
    <property type="nucleotide sequence ID" value="NZ_JH815209.1"/>
</dbReference>
<dbReference type="InterPro" id="IPR050570">
    <property type="entry name" value="Cell_wall_metabolism_enzyme"/>
</dbReference>
<proteinExistence type="predicted"/>
<dbReference type="InterPro" id="IPR011055">
    <property type="entry name" value="Dup_hybrid_motif"/>
</dbReference>
<keyword evidence="5" id="KW-1185">Reference proteome</keyword>
<comment type="caution">
    <text evidence="4">The sequence shown here is derived from an EMBL/GenBank/DDBJ whole genome shotgun (WGS) entry which is preliminary data.</text>
</comment>
<dbReference type="EMBL" id="AGWQ01000006">
    <property type="protein sequence ID" value="EJZ86342.1"/>
    <property type="molecule type" value="Genomic_DNA"/>
</dbReference>
<keyword evidence="1 2" id="KW-0732">Signal</keyword>
<dbReference type="Gene3D" id="2.70.70.10">
    <property type="entry name" value="Glucose Permease (Domain IIA)"/>
    <property type="match status" value="1"/>
</dbReference>
<dbReference type="Proteomes" id="UP000003994">
    <property type="component" value="Unassembled WGS sequence"/>
</dbReference>
<dbReference type="PROSITE" id="PS51257">
    <property type="entry name" value="PROKAR_LIPOPROTEIN"/>
    <property type="match status" value="1"/>
</dbReference>
<evidence type="ECO:0000256" key="1">
    <source>
        <dbReference type="ARBA" id="ARBA00022729"/>
    </source>
</evidence>
<dbReference type="SUPFAM" id="SSF51261">
    <property type="entry name" value="Duplicated hybrid motif"/>
    <property type="match status" value="1"/>
</dbReference>
<dbReference type="GO" id="GO:0004222">
    <property type="term" value="F:metalloendopeptidase activity"/>
    <property type="evidence" value="ECO:0007669"/>
    <property type="project" value="TreeGrafter"/>
</dbReference>
<feature type="signal peptide" evidence="2">
    <location>
        <begin position="1"/>
        <end position="32"/>
    </location>
</feature>
<dbReference type="HOGENOM" id="CLU_077601_4_1_11"/>
<name>K0YR65_9ACTO</name>
<sequence length="173" mass="18440">MFLRNDRYAHLPLTILAALALFSCLLTRPANASVWQHWQWPTGNAASVTRGFDPPALRWLSGHRGVDLKVDVGATIYAPADGIVEVAGEVAGKGVVSLSHGPVRSTYEPVDALVSVGDHVSAGAPIATLRPGHEPAGGLHWGAKTSRDHYVNPLRFLVGDLALKPWDGSKVRG</sequence>
<evidence type="ECO:0000313" key="4">
    <source>
        <dbReference type="EMBL" id="EJZ86342.1"/>
    </source>
</evidence>
<dbReference type="CDD" id="cd12797">
    <property type="entry name" value="M23_peptidase"/>
    <property type="match status" value="1"/>
</dbReference>
<dbReference type="STRING" id="883077.HMPREF9241_00967"/>
<accession>K0YR65</accession>
<gene>
    <name evidence="4" type="ORF">HMPREF9241_00967</name>
</gene>
<evidence type="ECO:0000256" key="2">
    <source>
        <dbReference type="SAM" id="SignalP"/>
    </source>
</evidence>
<feature type="chain" id="PRO_5003841800" description="M23ase beta-sheet core domain-containing protein" evidence="2">
    <location>
        <begin position="33"/>
        <end position="173"/>
    </location>
</feature>
<dbReference type="InterPro" id="IPR016047">
    <property type="entry name" value="M23ase_b-sheet_dom"/>
</dbReference>
<organism evidence="4 5">
    <name type="scientific">Schaalia turicensis ACS-279-V-Col4</name>
    <dbReference type="NCBI Taxonomy" id="883077"/>
    <lineage>
        <taxon>Bacteria</taxon>
        <taxon>Bacillati</taxon>
        <taxon>Actinomycetota</taxon>
        <taxon>Actinomycetes</taxon>
        <taxon>Actinomycetales</taxon>
        <taxon>Actinomycetaceae</taxon>
        <taxon>Schaalia</taxon>
    </lineage>
</organism>
<evidence type="ECO:0000259" key="3">
    <source>
        <dbReference type="Pfam" id="PF01551"/>
    </source>
</evidence>